<sequence>MDEESAEILNMFTTVRPRSDFPRIAMTFRIATTSHDLPLHTVRLFDVANGVFRHREESLPCRRSKVVQWAPGLSGQPAQVVNFALFGEGKATSLFLFRRKVYTVHNYRRIVVNRNTATVRQLGNTYIFPRYRASSKTSVRRCSYGGYSRECCAGWSRNRDGSCSRKFRRYPLSFLVNRSQGCRDCSLLLCSNCCPLSLRQ</sequence>
<reference evidence="1" key="1">
    <citation type="submission" date="2021-10" db="EMBL/GenBank/DDBJ databases">
        <title>Tropical sea cucumber genome reveals ecological adaptation and Cuvierian tubules defense mechanism.</title>
        <authorList>
            <person name="Chen T."/>
        </authorList>
    </citation>
    <scope>NUCLEOTIDE SEQUENCE</scope>
    <source>
        <strain evidence="1">Nanhai2018</strain>
        <tissue evidence="1">Muscle</tissue>
    </source>
</reference>
<dbReference type="EMBL" id="JAIZAY010000002">
    <property type="protein sequence ID" value="KAJ8046217.1"/>
    <property type="molecule type" value="Genomic_DNA"/>
</dbReference>
<proteinExistence type="predicted"/>
<dbReference type="AlphaFoldDB" id="A0A9Q1CIS5"/>
<evidence type="ECO:0000313" key="1">
    <source>
        <dbReference type="EMBL" id="KAJ8046217.1"/>
    </source>
</evidence>
<organism evidence="1 2">
    <name type="scientific">Holothuria leucospilota</name>
    <name type="common">Black long sea cucumber</name>
    <name type="synonym">Mertensiothuria leucospilota</name>
    <dbReference type="NCBI Taxonomy" id="206669"/>
    <lineage>
        <taxon>Eukaryota</taxon>
        <taxon>Metazoa</taxon>
        <taxon>Echinodermata</taxon>
        <taxon>Eleutherozoa</taxon>
        <taxon>Echinozoa</taxon>
        <taxon>Holothuroidea</taxon>
        <taxon>Aspidochirotacea</taxon>
        <taxon>Aspidochirotida</taxon>
        <taxon>Holothuriidae</taxon>
        <taxon>Holothuria</taxon>
    </lineage>
</organism>
<name>A0A9Q1CIS5_HOLLE</name>
<evidence type="ECO:0000313" key="2">
    <source>
        <dbReference type="Proteomes" id="UP001152320"/>
    </source>
</evidence>
<keyword evidence="2" id="KW-1185">Reference proteome</keyword>
<accession>A0A9Q1CIS5</accession>
<comment type="caution">
    <text evidence="1">The sequence shown here is derived from an EMBL/GenBank/DDBJ whole genome shotgun (WGS) entry which is preliminary data.</text>
</comment>
<dbReference type="Proteomes" id="UP001152320">
    <property type="component" value="Chromosome 2"/>
</dbReference>
<protein>
    <submittedName>
        <fullName evidence="1">Uncharacterized protein</fullName>
    </submittedName>
</protein>
<gene>
    <name evidence="1" type="ORF">HOLleu_04828</name>
</gene>